<organism evidence="2">
    <name type="scientific">Symploca sp. SIO1C4</name>
    <dbReference type="NCBI Taxonomy" id="2607765"/>
    <lineage>
        <taxon>Bacteria</taxon>
        <taxon>Bacillati</taxon>
        <taxon>Cyanobacteriota</taxon>
        <taxon>Cyanophyceae</taxon>
        <taxon>Coleofasciculales</taxon>
        <taxon>Coleofasciculaceae</taxon>
        <taxon>Symploca</taxon>
    </lineage>
</organism>
<name>A0A6B3NFH2_9CYAN</name>
<evidence type="ECO:0000313" key="2">
    <source>
        <dbReference type="EMBL" id="NER30407.1"/>
    </source>
</evidence>
<accession>A0A6B3NFH2</accession>
<dbReference type="EMBL" id="JAAHFQ010000548">
    <property type="protein sequence ID" value="NER30407.1"/>
    <property type="molecule type" value="Genomic_DNA"/>
</dbReference>
<dbReference type="InterPro" id="IPR022227">
    <property type="entry name" value="DUF3754"/>
</dbReference>
<protein>
    <submittedName>
        <fullName evidence="2">DUF3754 domain-containing protein</fullName>
    </submittedName>
</protein>
<feature type="transmembrane region" description="Helical" evidence="1">
    <location>
        <begin position="275"/>
        <end position="294"/>
    </location>
</feature>
<proteinExistence type="predicted"/>
<evidence type="ECO:0000256" key="1">
    <source>
        <dbReference type="SAM" id="Phobius"/>
    </source>
</evidence>
<dbReference type="Pfam" id="PF12576">
    <property type="entry name" value="DUF3754"/>
    <property type="match status" value="1"/>
</dbReference>
<dbReference type="PANTHER" id="PTHR33645:SF11">
    <property type="entry name" value="AMINOPEPTIDASE (DUF3754)"/>
    <property type="match status" value="1"/>
</dbReference>
<gene>
    <name evidence="2" type="ORF">F6J89_22980</name>
</gene>
<sequence>MAVYVDREAFIPYRRPDLVELCLQEGKLAASDVPKFRNFCSILSAYYHFQFHQTLENLKTNFAPFDPDADTKEIVEPTPAQKSNMAAKVIADFQTVLERANYTPISQASLQRALQEKSVIELKTDVDFNDFQQMTCYCRGDIYKINLVKKFFKKVEQTIDVFERVVLLIHFQEHKYFEKKKLNIQELDFIPGKIYIYLYKNIPKFDLEFLFPNIKISMTWKDRLLLGIPAIGAAIPVMLKILPQLLLILGIILFFTGVPPHLEELKASEQEVRNLMPLLVTVLSLLVTLGGFAFKQYTSYKNKHIKFQKHVTETLFFRNLASNAGVFGALIDSAEEEECKEIILVYYHLLTSNYSLTPRQLDDQIEVWMDDKFGTRIDFDIHGPLRNLEAISGPIISDGEQEVSTPEIPLLTYDTQGNCCVLPLDDALKVLDYIWDQAFLYT</sequence>
<dbReference type="AlphaFoldDB" id="A0A6B3NFH2"/>
<feature type="transmembrane region" description="Helical" evidence="1">
    <location>
        <begin position="224"/>
        <end position="255"/>
    </location>
</feature>
<dbReference type="PANTHER" id="PTHR33645">
    <property type="entry name" value="AMINOPEPTIDASE (DUF3754)"/>
    <property type="match status" value="1"/>
</dbReference>
<keyword evidence="1" id="KW-0812">Transmembrane</keyword>
<keyword evidence="1" id="KW-0472">Membrane</keyword>
<keyword evidence="1" id="KW-1133">Transmembrane helix</keyword>
<comment type="caution">
    <text evidence="2">The sequence shown here is derived from an EMBL/GenBank/DDBJ whole genome shotgun (WGS) entry which is preliminary data.</text>
</comment>
<reference evidence="2" key="1">
    <citation type="submission" date="2019-11" db="EMBL/GenBank/DDBJ databases">
        <title>Genomic insights into an expanded diversity of filamentous marine cyanobacteria reveals the extraordinary biosynthetic potential of Moorea and Okeania.</title>
        <authorList>
            <person name="Ferreira Leao T."/>
            <person name="Wang M."/>
            <person name="Moss N."/>
            <person name="Da Silva R."/>
            <person name="Sanders J."/>
            <person name="Nurk S."/>
            <person name="Gurevich A."/>
            <person name="Humphrey G."/>
            <person name="Reher R."/>
            <person name="Zhu Q."/>
            <person name="Belda-Ferre P."/>
            <person name="Glukhov E."/>
            <person name="Rex R."/>
            <person name="Dorrestein P.C."/>
            <person name="Knight R."/>
            <person name="Pevzner P."/>
            <person name="Gerwick W.H."/>
            <person name="Gerwick L."/>
        </authorList>
    </citation>
    <scope>NUCLEOTIDE SEQUENCE</scope>
    <source>
        <strain evidence="2">SIO1C4</strain>
    </source>
</reference>